<evidence type="ECO:0000256" key="4">
    <source>
        <dbReference type="ARBA" id="ARBA00022525"/>
    </source>
</evidence>
<evidence type="ECO:0000256" key="9">
    <source>
        <dbReference type="RuleBase" id="RU361169"/>
    </source>
</evidence>
<gene>
    <name evidence="10" type="ORF">Fmac_028366</name>
</gene>
<evidence type="ECO:0008006" key="12">
    <source>
        <dbReference type="Google" id="ProtNLM"/>
    </source>
</evidence>
<dbReference type="EMBL" id="JBGMDY010000010">
    <property type="protein sequence ID" value="KAL2319397.1"/>
    <property type="molecule type" value="Genomic_DNA"/>
</dbReference>
<dbReference type="InterPro" id="IPR006626">
    <property type="entry name" value="PbH1"/>
</dbReference>
<evidence type="ECO:0000256" key="7">
    <source>
        <dbReference type="ARBA" id="ARBA00023316"/>
    </source>
</evidence>
<dbReference type="GO" id="GO:0004553">
    <property type="term" value="F:hydrolase activity, hydrolyzing O-glycosyl compounds"/>
    <property type="evidence" value="ECO:0007669"/>
    <property type="project" value="UniProtKB-ARBA"/>
</dbReference>
<name>A0ABD1L7A6_9FABA</name>
<dbReference type="Proteomes" id="UP001603857">
    <property type="component" value="Unassembled WGS sequence"/>
</dbReference>
<evidence type="ECO:0000256" key="6">
    <source>
        <dbReference type="ARBA" id="ARBA00023295"/>
    </source>
</evidence>
<dbReference type="InterPro" id="IPR000743">
    <property type="entry name" value="Glyco_hydro_28"/>
</dbReference>
<accession>A0ABD1L7A6</accession>
<evidence type="ECO:0000256" key="2">
    <source>
        <dbReference type="ARBA" id="ARBA00008834"/>
    </source>
</evidence>
<dbReference type="PANTHER" id="PTHR31375">
    <property type="match status" value="1"/>
</dbReference>
<keyword evidence="11" id="KW-1185">Reference proteome</keyword>
<evidence type="ECO:0000313" key="11">
    <source>
        <dbReference type="Proteomes" id="UP001603857"/>
    </source>
</evidence>
<keyword evidence="4" id="KW-0964">Secreted</keyword>
<evidence type="ECO:0000256" key="3">
    <source>
        <dbReference type="ARBA" id="ARBA00022512"/>
    </source>
</evidence>
<evidence type="ECO:0000256" key="5">
    <source>
        <dbReference type="ARBA" id="ARBA00022801"/>
    </source>
</evidence>
<comment type="caution">
    <text evidence="10">The sequence shown here is derived from an EMBL/GenBank/DDBJ whole genome shotgun (WGS) entry which is preliminary data.</text>
</comment>
<reference evidence="10 11" key="1">
    <citation type="submission" date="2024-08" db="EMBL/GenBank/DDBJ databases">
        <title>Insights into the chromosomal genome structure of Flemingia macrophylla.</title>
        <authorList>
            <person name="Ding Y."/>
            <person name="Zhao Y."/>
            <person name="Bi W."/>
            <person name="Wu M."/>
            <person name="Zhao G."/>
            <person name="Gong Y."/>
            <person name="Li W."/>
            <person name="Zhang P."/>
        </authorList>
    </citation>
    <scope>NUCLEOTIDE SEQUENCE [LARGE SCALE GENOMIC DNA]</scope>
    <source>
        <strain evidence="10">DYQJB</strain>
        <tissue evidence="10">Leaf</tissue>
    </source>
</reference>
<evidence type="ECO:0000256" key="1">
    <source>
        <dbReference type="ARBA" id="ARBA00004191"/>
    </source>
</evidence>
<keyword evidence="5 9" id="KW-0378">Hydrolase</keyword>
<dbReference type="InterPro" id="IPR011050">
    <property type="entry name" value="Pectin_lyase_fold/virulence"/>
</dbReference>
<keyword evidence="6 9" id="KW-0326">Glycosidase</keyword>
<keyword evidence="3" id="KW-0134">Cell wall</keyword>
<dbReference type="SMART" id="SM00710">
    <property type="entry name" value="PbH1"/>
    <property type="match status" value="4"/>
</dbReference>
<protein>
    <recommendedName>
        <fullName evidence="12">Polygalacturonase</fullName>
    </recommendedName>
</protein>
<comment type="subcellular location">
    <subcellularLocation>
        <location evidence="1">Secreted</location>
        <location evidence="1">Cell wall</location>
    </subcellularLocation>
</comment>
<organism evidence="10 11">
    <name type="scientific">Flemingia macrophylla</name>
    <dbReference type="NCBI Taxonomy" id="520843"/>
    <lineage>
        <taxon>Eukaryota</taxon>
        <taxon>Viridiplantae</taxon>
        <taxon>Streptophyta</taxon>
        <taxon>Embryophyta</taxon>
        <taxon>Tracheophyta</taxon>
        <taxon>Spermatophyta</taxon>
        <taxon>Magnoliopsida</taxon>
        <taxon>eudicotyledons</taxon>
        <taxon>Gunneridae</taxon>
        <taxon>Pentapetalae</taxon>
        <taxon>rosids</taxon>
        <taxon>fabids</taxon>
        <taxon>Fabales</taxon>
        <taxon>Fabaceae</taxon>
        <taxon>Papilionoideae</taxon>
        <taxon>50 kb inversion clade</taxon>
        <taxon>NPAAA clade</taxon>
        <taxon>indigoferoid/millettioid clade</taxon>
        <taxon>Phaseoleae</taxon>
        <taxon>Flemingia</taxon>
    </lineage>
</organism>
<feature type="active site" evidence="8">
    <location>
        <position position="216"/>
    </location>
</feature>
<comment type="similarity">
    <text evidence="2 9">Belongs to the glycosyl hydrolase 28 family.</text>
</comment>
<dbReference type="AlphaFoldDB" id="A0ABD1L7A6"/>
<dbReference type="InterPro" id="IPR012334">
    <property type="entry name" value="Pectin_lyas_fold"/>
</dbReference>
<dbReference type="PROSITE" id="PS00502">
    <property type="entry name" value="POLYGALACTURONASE"/>
    <property type="match status" value="1"/>
</dbReference>
<dbReference type="Gene3D" id="2.160.20.10">
    <property type="entry name" value="Single-stranded right-handed beta-helix, Pectin lyase-like"/>
    <property type="match status" value="1"/>
</dbReference>
<keyword evidence="7" id="KW-0961">Cell wall biogenesis/degradation</keyword>
<evidence type="ECO:0000313" key="10">
    <source>
        <dbReference type="EMBL" id="KAL2319397.1"/>
    </source>
</evidence>
<dbReference type="GO" id="GO:0071555">
    <property type="term" value="P:cell wall organization"/>
    <property type="evidence" value="ECO:0007669"/>
    <property type="project" value="UniProtKB-KW"/>
</dbReference>
<dbReference type="SUPFAM" id="SSF51126">
    <property type="entry name" value="Pectin lyase-like"/>
    <property type="match status" value="1"/>
</dbReference>
<dbReference type="Pfam" id="PF00295">
    <property type="entry name" value="Glyco_hydro_28"/>
    <property type="match status" value="1"/>
</dbReference>
<proteinExistence type="inferred from homology"/>
<evidence type="ECO:0000256" key="8">
    <source>
        <dbReference type="PROSITE-ProRule" id="PRU10052"/>
    </source>
</evidence>
<sequence>MAYVNVMDQGARGDGKTDDSNAILSAWKRVCGMEGPATLLIPSGKVFLVTRLQLSGPCKFTSVFIKFAGKIIPPTKDAWVGDTEGWMRISYVNGLTIDGEGGIIDGLGSSWWPCKKSCQRPVALSFHACNNLVVNSLTMANSPGAHISIDDCNGATFSQMNITAPGNSPNTDGFDIATSKYITIQDSIIGTGDDCIAINSGSSYINATRVFCGPGHGISIGSLGKDGSYATVEEVYVRNCSFIGTTNGARIKTWPEKAVMVSEVTYRGFVGTSATDDAIDLKCSTLGCFGITFDNVQIVSSQPTKPAFASCNNAHGTATNTVPKVTFEMKSETSRAKKT</sequence>